<evidence type="ECO:0000313" key="2">
    <source>
        <dbReference type="EMBL" id="KAG7394845.1"/>
    </source>
</evidence>
<proteinExistence type="predicted"/>
<sequence length="372" mass="41693">MAETRAPDSSTDTSTRCDGCKSCGAILELDCGHRFHPRCIFTWPATHCETCDAPVATVRVFRELKSVLATVGRKGKWSIDEHKYANMMMKQFQLGALPLPDGLHLRVFMANILQCDPLRVTKKYAGQQIGKQNFLYQRNKNYCYNLHIKLQKQVSSLRNHFYWHIQYRCKFGHSLDIQAMKAAEADYWIREFRKFAAKIGQYIELTTAPEGKPAQEAVKQTSSEPLKEKTVESASVATFKPIALPPISSLGKGESLNLKGTTSFPSKTVDDDSTAPSVKDELEVWAGYPSMERSESPLSADEWNNPSAFVDLSFEDVTATEEIPLQLSQGTGDSKKKPAWMTDLMKEAELEWSKGAISWSLSLSSEPLSDFA</sequence>
<comment type="caution">
    <text evidence="2">The sequence shown here is derived from an EMBL/GenBank/DDBJ whole genome shotgun (WGS) entry which is preliminary data.</text>
</comment>
<reference evidence="2" key="1">
    <citation type="submission" date="2021-02" db="EMBL/GenBank/DDBJ databases">
        <authorList>
            <person name="Palmer J.M."/>
        </authorList>
    </citation>
    <scope>NUCLEOTIDE SEQUENCE</scope>
    <source>
        <strain evidence="2">SCRP23</strain>
    </source>
</reference>
<keyword evidence="3" id="KW-1185">Reference proteome</keyword>
<dbReference type="AlphaFoldDB" id="A0A8T1WN68"/>
<evidence type="ECO:0000313" key="3">
    <source>
        <dbReference type="Proteomes" id="UP000693981"/>
    </source>
</evidence>
<dbReference type="PANTHER" id="PTHR35213">
    <property type="entry name" value="RING-TYPE DOMAIN-CONTAINING PROTEIN-RELATED"/>
    <property type="match status" value="1"/>
</dbReference>
<dbReference type="Proteomes" id="UP000693981">
    <property type="component" value="Unassembled WGS sequence"/>
</dbReference>
<gene>
    <name evidence="2" type="ORF">PHYBOEH_004611</name>
</gene>
<name>A0A8T1WN68_9STRA</name>
<feature type="region of interest" description="Disordered" evidence="1">
    <location>
        <begin position="211"/>
        <end position="230"/>
    </location>
</feature>
<accession>A0A8T1WN68</accession>
<evidence type="ECO:0008006" key="4">
    <source>
        <dbReference type="Google" id="ProtNLM"/>
    </source>
</evidence>
<evidence type="ECO:0000256" key="1">
    <source>
        <dbReference type="SAM" id="MobiDB-lite"/>
    </source>
</evidence>
<protein>
    <recommendedName>
        <fullName evidence="4">RING-type domain-containing protein</fullName>
    </recommendedName>
</protein>
<dbReference type="OrthoDB" id="101216at2759"/>
<dbReference type="PANTHER" id="PTHR35213:SF3">
    <property type="entry name" value="MYB-LIKE DOMAIN-CONTAINING PROTEIN"/>
    <property type="match status" value="1"/>
</dbReference>
<dbReference type="EMBL" id="JAGDFL010000241">
    <property type="protein sequence ID" value="KAG7394845.1"/>
    <property type="molecule type" value="Genomic_DNA"/>
</dbReference>
<organism evidence="2 3">
    <name type="scientific">Phytophthora boehmeriae</name>
    <dbReference type="NCBI Taxonomy" id="109152"/>
    <lineage>
        <taxon>Eukaryota</taxon>
        <taxon>Sar</taxon>
        <taxon>Stramenopiles</taxon>
        <taxon>Oomycota</taxon>
        <taxon>Peronosporomycetes</taxon>
        <taxon>Peronosporales</taxon>
        <taxon>Peronosporaceae</taxon>
        <taxon>Phytophthora</taxon>
    </lineage>
</organism>